<proteinExistence type="predicted"/>
<dbReference type="PANTHER" id="PTHR35566">
    <property type="entry name" value="BLR3599 PROTEIN"/>
    <property type="match status" value="1"/>
</dbReference>
<name>A0A2K9LU42_9GAMM</name>
<organism evidence="1 2">
    <name type="scientific">Ketobacter alkanivorans</name>
    <dbReference type="NCBI Taxonomy" id="1917421"/>
    <lineage>
        <taxon>Bacteria</taxon>
        <taxon>Pseudomonadati</taxon>
        <taxon>Pseudomonadota</taxon>
        <taxon>Gammaproteobacteria</taxon>
        <taxon>Pseudomonadales</taxon>
        <taxon>Ketobacteraceae</taxon>
        <taxon>Ketobacter</taxon>
    </lineage>
</organism>
<dbReference type="Pfam" id="PF05936">
    <property type="entry name" value="T6SS_VasE"/>
    <property type="match status" value="1"/>
</dbReference>
<dbReference type="PANTHER" id="PTHR35566:SF1">
    <property type="entry name" value="TYPE VI SECRETION SYSTEM BASEPLATE COMPONENT TSSK1"/>
    <property type="match status" value="1"/>
</dbReference>
<dbReference type="RefSeq" id="WP_101895708.1">
    <property type="nucleotide sequence ID" value="NZ_CP022684.1"/>
</dbReference>
<protein>
    <submittedName>
        <fullName evidence="1">Type VI secretion system-associated protein</fullName>
    </submittedName>
</protein>
<dbReference type="EMBL" id="CP022684">
    <property type="protein sequence ID" value="AUM14334.1"/>
    <property type="molecule type" value="Genomic_DNA"/>
</dbReference>
<sequence length="444" mass="49877">MPSHDKVVWSEGMLLRPQHLQQHDRYLDQQFRTRGRMLDPFGWGISQLQVDEQLLQQGAFAISRAEGVFPDGGLFATNSRVQRLLMEVHPGKQNVLIYLALPVVLLGADETAPAQDDNSLTRWISSEEDVQDSNLGSSKTVNISVAQPRLKLLLEEDLTADYTSIPIARIKESYVDGRIELDEQYIPPCLNVTASQRLTFFLKETLSLLSHRAEAIAARLSSASGRRGSSDIADFMLLQLVNRYKAGLRHYESIQQIHPETLYHQLVMLNGEMATFTAESKLAAQDIPYDHKNLTHCFNLLMGEMRQSLSLVFEQTAVALPLQERRFGVRVAPIQDRALLDQAQFFLAVKSEWSPDSVRTRLPSVVKAGGVEQLRELVNLQLPGISLIPQPVAPRQVPYTSGCTYFQLEKTPEHWLQLKKSGGIAFHFSGEVPGLELELWAVKG</sequence>
<evidence type="ECO:0000313" key="1">
    <source>
        <dbReference type="EMBL" id="AUM14334.1"/>
    </source>
</evidence>
<accession>A0A2K9LU42</accession>
<gene>
    <name evidence="1" type="ORF">Kalk_18720</name>
</gene>
<reference evidence="2" key="1">
    <citation type="submission" date="2017-08" db="EMBL/GenBank/DDBJ databases">
        <title>Direct submision.</title>
        <authorList>
            <person name="Kim S.-J."/>
            <person name="Rhee S.-K."/>
        </authorList>
    </citation>
    <scope>NUCLEOTIDE SEQUENCE [LARGE SCALE GENOMIC DNA]</scope>
    <source>
        <strain evidence="2">GI5</strain>
    </source>
</reference>
<keyword evidence="2" id="KW-1185">Reference proteome</keyword>
<dbReference type="InterPro" id="IPR010263">
    <property type="entry name" value="T6SS_TssK"/>
</dbReference>
<dbReference type="KEGG" id="kak:Kalk_18720"/>
<dbReference type="Proteomes" id="UP000235116">
    <property type="component" value="Chromosome"/>
</dbReference>
<dbReference type="NCBIfam" id="TIGR03353">
    <property type="entry name" value="VI_chp_4"/>
    <property type="match status" value="1"/>
</dbReference>
<dbReference type="AlphaFoldDB" id="A0A2K9LU42"/>
<evidence type="ECO:0000313" key="2">
    <source>
        <dbReference type="Proteomes" id="UP000235116"/>
    </source>
</evidence>